<name>A0ABQ9MEI2_HEVBR</name>
<gene>
    <name evidence="2" type="ORF">P3X46_010481</name>
</gene>
<dbReference type="SUPFAM" id="SSF48403">
    <property type="entry name" value="Ankyrin repeat"/>
    <property type="match status" value="1"/>
</dbReference>
<evidence type="ECO:0000256" key="1">
    <source>
        <dbReference type="PROSITE-ProRule" id="PRU00023"/>
    </source>
</evidence>
<dbReference type="Proteomes" id="UP001174677">
    <property type="component" value="Chromosome 6"/>
</dbReference>
<reference evidence="2" key="1">
    <citation type="journal article" date="2023" name="Plant Biotechnol. J.">
        <title>Chromosome-level wild Hevea brasiliensis genome provides new tools for genomic-assisted breeding and valuable loci to elevate rubber yield.</title>
        <authorList>
            <person name="Cheng H."/>
            <person name="Song X."/>
            <person name="Hu Y."/>
            <person name="Wu T."/>
            <person name="Yang Q."/>
            <person name="An Z."/>
            <person name="Feng S."/>
            <person name="Deng Z."/>
            <person name="Wu W."/>
            <person name="Zeng X."/>
            <person name="Tu M."/>
            <person name="Wang X."/>
            <person name="Huang H."/>
        </authorList>
    </citation>
    <scope>NUCLEOTIDE SEQUENCE</scope>
    <source>
        <strain evidence="2">MT/VB/25A 57/8</strain>
    </source>
</reference>
<keyword evidence="1" id="KW-0040">ANK repeat</keyword>
<feature type="repeat" description="ANK" evidence="1">
    <location>
        <begin position="151"/>
        <end position="173"/>
    </location>
</feature>
<dbReference type="PROSITE" id="PS50297">
    <property type="entry name" value="ANK_REP_REGION"/>
    <property type="match status" value="3"/>
</dbReference>
<dbReference type="Pfam" id="PF12796">
    <property type="entry name" value="Ank_2"/>
    <property type="match status" value="2"/>
</dbReference>
<comment type="caution">
    <text evidence="2">The sequence shown here is derived from an EMBL/GenBank/DDBJ whole genome shotgun (WGS) entry which is preliminary data.</text>
</comment>
<feature type="repeat" description="ANK" evidence="1">
    <location>
        <begin position="90"/>
        <end position="122"/>
    </location>
</feature>
<dbReference type="PANTHER" id="PTHR24121">
    <property type="entry name" value="NO MECHANORECEPTOR POTENTIAL C, ISOFORM D-RELATED"/>
    <property type="match status" value="1"/>
</dbReference>
<keyword evidence="3" id="KW-1185">Reference proteome</keyword>
<evidence type="ECO:0000313" key="2">
    <source>
        <dbReference type="EMBL" id="KAJ9178612.1"/>
    </source>
</evidence>
<dbReference type="SMART" id="SM00248">
    <property type="entry name" value="ANK"/>
    <property type="match status" value="4"/>
</dbReference>
<dbReference type="Gene3D" id="1.25.40.20">
    <property type="entry name" value="Ankyrin repeat-containing domain"/>
    <property type="match status" value="1"/>
</dbReference>
<dbReference type="InterPro" id="IPR036770">
    <property type="entry name" value="Ankyrin_rpt-contain_sf"/>
</dbReference>
<feature type="repeat" description="ANK" evidence="1">
    <location>
        <begin position="185"/>
        <end position="210"/>
    </location>
</feature>
<dbReference type="EMBL" id="JARPOI010000006">
    <property type="protein sequence ID" value="KAJ9178612.1"/>
    <property type="molecule type" value="Genomic_DNA"/>
</dbReference>
<feature type="non-terminal residue" evidence="2">
    <location>
        <position position="234"/>
    </location>
</feature>
<dbReference type="PROSITE" id="PS50088">
    <property type="entry name" value="ANK_REPEAT"/>
    <property type="match status" value="3"/>
</dbReference>
<evidence type="ECO:0008006" key="4">
    <source>
        <dbReference type="Google" id="ProtNLM"/>
    </source>
</evidence>
<sequence length="234" mass="25697">MLHEEDCKMTDYFIIYAALHESVRERNADNFIDALERISAEKKVSLSTIFNQLGPSGNTLLHMATSSGNEEISQLIAYHFPSLISKKNGAGDTALHIAARSGMLYTIQILVCCGKDFHGTGIASDLSSFTSENDFAESTGDDGPLRTKNVHGNTALHEAVLNRHHDVAQFLISADPQVWNYQNKDGWSPLYMAVKIGDLLIFRLLLQSPARNTDSLNNLEGSPPAHATIIEGKI</sequence>
<dbReference type="InterPro" id="IPR002110">
    <property type="entry name" value="Ankyrin_rpt"/>
</dbReference>
<proteinExistence type="predicted"/>
<dbReference type="PANTHER" id="PTHR24121:SF22">
    <property type="entry name" value="PROTEIN ACCELERATED CELL DEATH 6-LIKE"/>
    <property type="match status" value="1"/>
</dbReference>
<protein>
    <recommendedName>
        <fullName evidence="4">PGG domain-containing protein</fullName>
    </recommendedName>
</protein>
<evidence type="ECO:0000313" key="3">
    <source>
        <dbReference type="Proteomes" id="UP001174677"/>
    </source>
</evidence>
<organism evidence="2 3">
    <name type="scientific">Hevea brasiliensis</name>
    <name type="common">Para rubber tree</name>
    <name type="synonym">Siphonia brasiliensis</name>
    <dbReference type="NCBI Taxonomy" id="3981"/>
    <lineage>
        <taxon>Eukaryota</taxon>
        <taxon>Viridiplantae</taxon>
        <taxon>Streptophyta</taxon>
        <taxon>Embryophyta</taxon>
        <taxon>Tracheophyta</taxon>
        <taxon>Spermatophyta</taxon>
        <taxon>Magnoliopsida</taxon>
        <taxon>eudicotyledons</taxon>
        <taxon>Gunneridae</taxon>
        <taxon>Pentapetalae</taxon>
        <taxon>rosids</taxon>
        <taxon>fabids</taxon>
        <taxon>Malpighiales</taxon>
        <taxon>Euphorbiaceae</taxon>
        <taxon>Crotonoideae</taxon>
        <taxon>Micrandreae</taxon>
        <taxon>Hevea</taxon>
    </lineage>
</organism>
<accession>A0ABQ9MEI2</accession>